<dbReference type="AlphaFoldDB" id="A0A656QFE7"/>
<sequence>MESWRTGYLGIRQVPRDLSEFELNTFFTFSKQEIALIETRRSELYRLAVALHVGFIRMSGRSLDSYRQIPAMLWRHLGRQLHVQPPDLGTLRSIYDGRFDTLSDHRRFAQIIANFRTISEHQRTTDWLEFGSRTHPSRALRPFLCEQFDRTPESRTPTFCI</sequence>
<dbReference type="Proteomes" id="UP000027451">
    <property type="component" value="Unassembled WGS sequence"/>
</dbReference>
<gene>
    <name evidence="2" type="ORF">BG60_10860</name>
</gene>
<organism evidence="2 3">
    <name type="scientific">Caballeronia zhejiangensis</name>
    <dbReference type="NCBI Taxonomy" id="871203"/>
    <lineage>
        <taxon>Bacteria</taxon>
        <taxon>Pseudomonadati</taxon>
        <taxon>Pseudomonadota</taxon>
        <taxon>Betaproteobacteria</taxon>
        <taxon>Burkholderiales</taxon>
        <taxon>Burkholderiaceae</taxon>
        <taxon>Caballeronia</taxon>
    </lineage>
</organism>
<dbReference type="InterPro" id="IPR025296">
    <property type="entry name" value="DUF4158"/>
</dbReference>
<proteinExistence type="predicted"/>
<evidence type="ECO:0000313" key="2">
    <source>
        <dbReference type="EMBL" id="KDR28448.1"/>
    </source>
</evidence>
<evidence type="ECO:0000313" key="3">
    <source>
        <dbReference type="Proteomes" id="UP000027451"/>
    </source>
</evidence>
<protein>
    <recommendedName>
        <fullName evidence="1">DUF4158 domain-containing protein</fullName>
    </recommendedName>
</protein>
<dbReference type="Pfam" id="PF13700">
    <property type="entry name" value="DUF4158"/>
    <property type="match status" value="1"/>
</dbReference>
<feature type="domain" description="DUF4158" evidence="1">
    <location>
        <begin position="12"/>
        <end position="122"/>
    </location>
</feature>
<evidence type="ECO:0000259" key="1">
    <source>
        <dbReference type="Pfam" id="PF13700"/>
    </source>
</evidence>
<dbReference type="EMBL" id="JFHD01000018">
    <property type="protein sequence ID" value="KDR28448.1"/>
    <property type="molecule type" value="Genomic_DNA"/>
</dbReference>
<accession>A0A656QFE7</accession>
<name>A0A656QFE7_9BURK</name>
<reference evidence="2 3" key="1">
    <citation type="submission" date="2014-03" db="EMBL/GenBank/DDBJ databases">
        <title>Draft Genome Sequences of Four Burkholderia Strains.</title>
        <authorList>
            <person name="Liu X.Y."/>
            <person name="Li C.X."/>
            <person name="Xu J.H."/>
        </authorList>
    </citation>
    <scope>NUCLEOTIDE SEQUENCE [LARGE SCALE GENOMIC DNA]</scope>
    <source>
        <strain evidence="2 3">OP-1</strain>
    </source>
</reference>
<comment type="caution">
    <text evidence="2">The sequence shown here is derived from an EMBL/GenBank/DDBJ whole genome shotgun (WGS) entry which is preliminary data.</text>
</comment>
<keyword evidence="3" id="KW-1185">Reference proteome</keyword>